<proteinExistence type="predicted"/>
<accession>A0A098G2S5</accession>
<name>A0A098G2S5_9GAMM</name>
<dbReference type="Proteomes" id="UP000032430">
    <property type="component" value="Chromosome I"/>
</dbReference>
<dbReference type="HOGENOM" id="CLU_3008758_0_0_6"/>
<gene>
    <name evidence="1" type="ORF">LFA_0843</name>
</gene>
<dbReference type="KEGG" id="lfa:LFA_0843"/>
<evidence type="ECO:0000313" key="2">
    <source>
        <dbReference type="Proteomes" id="UP000032430"/>
    </source>
</evidence>
<dbReference type="EMBL" id="LN614827">
    <property type="protein sequence ID" value="CEG56289.1"/>
    <property type="molecule type" value="Genomic_DNA"/>
</dbReference>
<organism evidence="1 2">
    <name type="scientific">Legionella fallonii LLAP-10</name>
    <dbReference type="NCBI Taxonomy" id="1212491"/>
    <lineage>
        <taxon>Bacteria</taxon>
        <taxon>Pseudomonadati</taxon>
        <taxon>Pseudomonadota</taxon>
        <taxon>Gammaproteobacteria</taxon>
        <taxon>Legionellales</taxon>
        <taxon>Legionellaceae</taxon>
        <taxon>Legionella</taxon>
    </lineage>
</organism>
<sequence length="56" mass="6532">MAFVYIPELDSVSPHISLDTGSFERSLLSKRQFRIRYPTKFRNFIAKLTLFCSTCV</sequence>
<keyword evidence="2" id="KW-1185">Reference proteome</keyword>
<dbReference type="AlphaFoldDB" id="A0A098G2S5"/>
<protein>
    <submittedName>
        <fullName evidence="1">Uncharacterized protein</fullName>
    </submittedName>
</protein>
<evidence type="ECO:0000313" key="1">
    <source>
        <dbReference type="EMBL" id="CEG56289.1"/>
    </source>
</evidence>
<dbReference type="STRING" id="1212491.LFA_0843"/>
<reference evidence="2" key="1">
    <citation type="submission" date="2014-09" db="EMBL/GenBank/DDBJ databases">
        <authorList>
            <person name="Gomez-Valero L."/>
        </authorList>
    </citation>
    <scope>NUCLEOTIDE SEQUENCE [LARGE SCALE GENOMIC DNA]</scope>
    <source>
        <strain evidence="2">ATCC700992</strain>
    </source>
</reference>